<dbReference type="GO" id="GO:0048512">
    <property type="term" value="P:circadian behavior"/>
    <property type="evidence" value="ECO:0007669"/>
    <property type="project" value="TreeGrafter"/>
</dbReference>
<dbReference type="InterPro" id="IPR008979">
    <property type="entry name" value="Galactose-bd-like_sf"/>
</dbReference>
<dbReference type="Pfam" id="PF00651">
    <property type="entry name" value="BTB"/>
    <property type="match status" value="1"/>
</dbReference>
<organism evidence="1 2">
    <name type="scientific">Owenia fusiformis</name>
    <name type="common">Polychaete worm</name>
    <dbReference type="NCBI Taxonomy" id="6347"/>
    <lineage>
        <taxon>Eukaryota</taxon>
        <taxon>Metazoa</taxon>
        <taxon>Spiralia</taxon>
        <taxon>Lophotrochozoa</taxon>
        <taxon>Annelida</taxon>
        <taxon>Polychaeta</taxon>
        <taxon>Sedentaria</taxon>
        <taxon>Canalipalpata</taxon>
        <taxon>Sabellida</taxon>
        <taxon>Oweniida</taxon>
        <taxon>Oweniidae</taxon>
        <taxon>Owenia</taxon>
    </lineage>
</organism>
<dbReference type="SMART" id="SM00875">
    <property type="entry name" value="BACK"/>
    <property type="match status" value="1"/>
</dbReference>
<dbReference type="Gene3D" id="3.30.710.10">
    <property type="entry name" value="Potassium Channel Kv1.1, Chain A"/>
    <property type="match status" value="1"/>
</dbReference>
<reference evidence="1" key="1">
    <citation type="submission" date="2022-03" db="EMBL/GenBank/DDBJ databases">
        <authorList>
            <person name="Martin C."/>
        </authorList>
    </citation>
    <scope>NUCLEOTIDE SEQUENCE</scope>
</reference>
<dbReference type="Pfam" id="PF00754">
    <property type="entry name" value="F5_F8_type_C"/>
    <property type="match status" value="2"/>
</dbReference>
<dbReference type="EMBL" id="CAIIXF020000008">
    <property type="protein sequence ID" value="CAH1791881.1"/>
    <property type="molecule type" value="Genomic_DNA"/>
</dbReference>
<dbReference type="Gene3D" id="2.60.120.260">
    <property type="entry name" value="Galactose-binding domain-like"/>
    <property type="match status" value="2"/>
</dbReference>
<dbReference type="InterPro" id="IPR052407">
    <property type="entry name" value="BTB_POZ_domain_cont_9"/>
</dbReference>
<dbReference type="PANTHER" id="PTHR46306">
    <property type="entry name" value="BTB/POZ DOMAIN-CONTAINING PROTEIN 9"/>
    <property type="match status" value="1"/>
</dbReference>
<dbReference type="SMART" id="SM00225">
    <property type="entry name" value="BTB"/>
    <property type="match status" value="1"/>
</dbReference>
<dbReference type="FunFam" id="3.30.710.10:FF:000042">
    <property type="entry name" value="BTB/POZ domain-containing protein 9"/>
    <property type="match status" value="1"/>
</dbReference>
<dbReference type="OrthoDB" id="9997739at2759"/>
<keyword evidence="2" id="KW-1185">Reference proteome</keyword>
<dbReference type="InterPro" id="IPR011333">
    <property type="entry name" value="SKP1/BTB/POZ_sf"/>
</dbReference>
<dbReference type="CDD" id="cd18287">
    <property type="entry name" value="BTB_POZ_BTBD9"/>
    <property type="match status" value="1"/>
</dbReference>
<dbReference type="InterPro" id="IPR011705">
    <property type="entry name" value="BACK"/>
</dbReference>
<dbReference type="InterPro" id="IPR034091">
    <property type="entry name" value="BTBD9_BACK-like_dom"/>
</dbReference>
<dbReference type="FunFam" id="2.60.120.260:FF:000051">
    <property type="entry name" value="BTB/POZ domain-containing protein 9"/>
    <property type="match status" value="1"/>
</dbReference>
<dbReference type="GO" id="GO:0050804">
    <property type="term" value="P:modulation of chemical synaptic transmission"/>
    <property type="evidence" value="ECO:0007669"/>
    <property type="project" value="TreeGrafter"/>
</dbReference>
<dbReference type="AlphaFoldDB" id="A0A8J1U5F6"/>
<dbReference type="SUPFAM" id="SSF49785">
    <property type="entry name" value="Galactose-binding domain-like"/>
    <property type="match status" value="2"/>
</dbReference>
<dbReference type="Gene3D" id="1.25.40.420">
    <property type="match status" value="1"/>
</dbReference>
<dbReference type="PROSITE" id="PS50097">
    <property type="entry name" value="BTB"/>
    <property type="match status" value="1"/>
</dbReference>
<dbReference type="Proteomes" id="UP000749559">
    <property type="component" value="Unassembled WGS sequence"/>
</dbReference>
<accession>A0A8J1U5F6</accession>
<proteinExistence type="predicted"/>
<dbReference type="SUPFAM" id="SSF54695">
    <property type="entry name" value="POZ domain"/>
    <property type="match status" value="1"/>
</dbReference>
<protein>
    <submittedName>
        <fullName evidence="1">Uncharacterized protein</fullName>
    </submittedName>
</protein>
<dbReference type="InterPro" id="IPR000421">
    <property type="entry name" value="FA58C"/>
</dbReference>
<dbReference type="FunFam" id="2.60.120.260:FF:000038">
    <property type="entry name" value="BTB/POZ domain-containing protein 9"/>
    <property type="match status" value="1"/>
</dbReference>
<sequence>MCDHHQLRSQHPVGEIDHVNDLSENIGALFENEDYSDIILLASGVEFHAHRVILASRSDYFRALLFGGLRESQPGVSTIELKDTTPDAFRHLLKYIYTGRVNLADMKEENLLDVLGLSHQYGFLELESSISDYLKATLNIRNVCFIYDLANMYGLASLCKTCYEFIDRNAPDVLRGEAFLSLSGPALYDIISRDSFCAAEIDIFNAIKVWSERNPEVDVAPIMSVVRLPLMTIPQLLNTVRPTEFVSPDSILDAIKTITETRNMQLKYRGFLLPEENVATLRHGATVLRGEMKAALLDGDTTNYDLDRGFSRHPIDENNGQGILIKLNTPSIINCIKVLLWDRDMRSYSYYLEVSMDEKDWIRVVDHRKYLCRSWQYCRFPDIVAKYVRVVGTHNTVNRVFHCVALECYYTHKICSLKHGLIVPTENVATVAASATVIEGVSRSRNALINGDTKNYDWDSGYTCHQLGSGAIIVQLAQPYLLSNMRLLLWDCDERSYSYNIEVSTDQVTWHTVCNRSNKACKGWQVINFEERPVTFVKIVGTHNTANEVFHCVHFECPADEEALNRYLLETRERKNSNVSDCSSTNSLPQGVGLQQFAGEHVPYAGGGVDPHGAGEALQGEGHMENNNPVAMAEDLV</sequence>
<dbReference type="GO" id="GO:0008344">
    <property type="term" value="P:adult locomotory behavior"/>
    <property type="evidence" value="ECO:0007669"/>
    <property type="project" value="TreeGrafter"/>
</dbReference>
<evidence type="ECO:0000313" key="1">
    <source>
        <dbReference type="EMBL" id="CAH1791881.1"/>
    </source>
</evidence>
<dbReference type="Pfam" id="PF07707">
    <property type="entry name" value="BACK"/>
    <property type="match status" value="1"/>
</dbReference>
<dbReference type="FunFam" id="1.25.40.420:FF:000005">
    <property type="entry name" value="BTB/POZ domain-containing protein 9"/>
    <property type="match status" value="1"/>
</dbReference>
<dbReference type="PANTHER" id="PTHR46306:SF1">
    <property type="entry name" value="BTB_POZ DOMAIN-CONTAINING PROTEIN 9"/>
    <property type="match status" value="1"/>
</dbReference>
<comment type="caution">
    <text evidence="1">The sequence shown here is derived from an EMBL/GenBank/DDBJ whole genome shotgun (WGS) entry which is preliminary data.</text>
</comment>
<dbReference type="CDD" id="cd14822">
    <property type="entry name" value="BACK_BTBD9"/>
    <property type="match status" value="1"/>
</dbReference>
<evidence type="ECO:0000313" key="2">
    <source>
        <dbReference type="Proteomes" id="UP000749559"/>
    </source>
</evidence>
<name>A0A8J1U5F6_OWEFU</name>
<dbReference type="InterPro" id="IPR000210">
    <property type="entry name" value="BTB/POZ_dom"/>
</dbReference>
<gene>
    <name evidence="1" type="ORF">OFUS_LOCUS16920</name>
</gene>
<dbReference type="GO" id="GO:0005737">
    <property type="term" value="C:cytoplasm"/>
    <property type="evidence" value="ECO:0007669"/>
    <property type="project" value="TreeGrafter"/>
</dbReference>